<dbReference type="SMR" id="A0A0U2NCC3"/>
<dbReference type="GO" id="GO:0005524">
    <property type="term" value="F:ATP binding"/>
    <property type="evidence" value="ECO:0007669"/>
    <property type="project" value="UniProtKB-UniRule"/>
</dbReference>
<dbReference type="Proteomes" id="UP000060043">
    <property type="component" value="Chromosome"/>
</dbReference>
<dbReference type="InterPro" id="IPR027417">
    <property type="entry name" value="P-loop_NTPase"/>
</dbReference>
<dbReference type="GeneID" id="14551404"/>
<evidence type="ECO:0000256" key="8">
    <source>
        <dbReference type="HAMAP-Rule" id="MF_00165"/>
    </source>
</evidence>
<dbReference type="RefSeq" id="WP_011277758.1">
    <property type="nucleotide sequence ID" value="NZ_BHWZ01000001.1"/>
</dbReference>
<keyword evidence="5 8" id="KW-0418">Kinase</keyword>
<dbReference type="EMBL" id="CP013695">
    <property type="protein sequence ID" value="ALU31570.1"/>
    <property type="molecule type" value="Genomic_DNA"/>
</dbReference>
<dbReference type="GO" id="GO:0005737">
    <property type="term" value="C:cytoplasm"/>
    <property type="evidence" value="ECO:0007669"/>
    <property type="project" value="TreeGrafter"/>
</dbReference>
<dbReference type="InterPro" id="IPR018094">
    <property type="entry name" value="Thymidylate_kinase"/>
</dbReference>
<dbReference type="STRING" id="1435377.SUSAZ_04075"/>
<evidence type="ECO:0000259" key="9">
    <source>
        <dbReference type="Pfam" id="PF02223"/>
    </source>
</evidence>
<protein>
    <recommendedName>
        <fullName evidence="8">Probable thymidylate kinase</fullName>
        <ecNumber evidence="8">2.7.4.9</ecNumber>
    </recommendedName>
    <alternativeName>
        <fullName evidence="8">dTMP kinase</fullName>
    </alternativeName>
</protein>
<accession>A0A0U2NCC3</accession>
<dbReference type="Gene3D" id="3.40.50.300">
    <property type="entry name" value="P-loop containing nucleotide triphosphate hydrolases"/>
    <property type="match status" value="1"/>
</dbReference>
<dbReference type="PROSITE" id="PS01331">
    <property type="entry name" value="THYMIDYLATE_KINASE"/>
    <property type="match status" value="1"/>
</dbReference>
<dbReference type="EC" id="2.7.4.9" evidence="8"/>
<dbReference type="NCBIfam" id="TIGR00041">
    <property type="entry name" value="DTMP_kinase"/>
    <property type="match status" value="1"/>
</dbReference>
<sequence length="194" mass="22576">MFIISFEGIDGSGKTTISKIIYEKLLIEIGSNKKIILTSEPFSQEIIKLIEEIGWKDPISLALLFTADRAYHLNLLFKQNPEIIIMDRYIDSTIAYQSSLGIDENWIRNLNKYFPEPDLTILLDLKPETAIARIKNKVDKFNFDEKISTLSKVREKYLELAKRNNKIRIVNAEKSIDEIVEETWSIVYSFLNHF</sequence>
<dbReference type="GO" id="GO:0006233">
    <property type="term" value="P:dTDP biosynthetic process"/>
    <property type="evidence" value="ECO:0007669"/>
    <property type="project" value="InterPro"/>
</dbReference>
<keyword evidence="2 8" id="KW-0808">Transferase</keyword>
<dbReference type="OMA" id="FLYTADH"/>
<comment type="similarity">
    <text evidence="1 8">Belongs to the thymidylate kinase family.</text>
</comment>
<evidence type="ECO:0000256" key="6">
    <source>
        <dbReference type="ARBA" id="ARBA00022840"/>
    </source>
</evidence>
<dbReference type="Pfam" id="PF02223">
    <property type="entry name" value="Thymidylate_kin"/>
    <property type="match status" value="1"/>
</dbReference>
<dbReference type="SUPFAM" id="SSF52540">
    <property type="entry name" value="P-loop containing nucleoside triphosphate hydrolases"/>
    <property type="match status" value="1"/>
</dbReference>
<dbReference type="GeneID" id="78441240"/>
<evidence type="ECO:0000313" key="11">
    <source>
        <dbReference type="EMBL" id="ALU31570.1"/>
    </source>
</evidence>
<dbReference type="EMBL" id="CP013694">
    <property type="protein sequence ID" value="ALU30525.1"/>
    <property type="molecule type" value="Genomic_DNA"/>
</dbReference>
<dbReference type="AlphaFoldDB" id="A0A0U2NCC3"/>
<dbReference type="InterPro" id="IPR039430">
    <property type="entry name" value="Thymidylate_kin-like_dom"/>
</dbReference>
<evidence type="ECO:0000313" key="12">
    <source>
        <dbReference type="Proteomes" id="UP000060043"/>
    </source>
</evidence>
<dbReference type="HAMAP" id="MF_00165">
    <property type="entry name" value="Thymidylate_kinase"/>
    <property type="match status" value="1"/>
</dbReference>
<proteinExistence type="inferred from homology"/>
<dbReference type="Proteomes" id="UP000065473">
    <property type="component" value="Chromosome"/>
</dbReference>
<feature type="binding site" evidence="8">
    <location>
        <begin position="8"/>
        <end position="15"/>
    </location>
    <ligand>
        <name>ATP</name>
        <dbReference type="ChEBI" id="CHEBI:30616"/>
    </ligand>
</feature>
<evidence type="ECO:0000313" key="10">
    <source>
        <dbReference type="EMBL" id="ALU30525.1"/>
    </source>
</evidence>
<dbReference type="GO" id="GO:0006235">
    <property type="term" value="P:dTTP biosynthetic process"/>
    <property type="evidence" value="ECO:0007669"/>
    <property type="project" value="UniProtKB-UniRule"/>
</dbReference>
<name>A0A0U2NCC3_9CREN</name>
<organism evidence="10 13">
    <name type="scientific">Sulfolobus acidocaldarius</name>
    <dbReference type="NCBI Taxonomy" id="2285"/>
    <lineage>
        <taxon>Archaea</taxon>
        <taxon>Thermoproteota</taxon>
        <taxon>Thermoprotei</taxon>
        <taxon>Sulfolobales</taxon>
        <taxon>Sulfolobaceae</taxon>
        <taxon>Sulfolobus</taxon>
    </lineage>
</organism>
<gene>
    <name evidence="8" type="primary">tmk</name>
    <name evidence="10" type="ORF">ATY89_01965</name>
    <name evidence="11" type="ORF">ATZ20_05000</name>
</gene>
<dbReference type="InterPro" id="IPR018095">
    <property type="entry name" value="Thymidylate_kin_CS"/>
</dbReference>
<evidence type="ECO:0000256" key="1">
    <source>
        <dbReference type="ARBA" id="ARBA00009776"/>
    </source>
</evidence>
<keyword evidence="6 8" id="KW-0067">ATP-binding</keyword>
<dbReference type="GO" id="GO:0006227">
    <property type="term" value="P:dUDP biosynthetic process"/>
    <property type="evidence" value="ECO:0007669"/>
    <property type="project" value="TreeGrafter"/>
</dbReference>
<keyword evidence="3 8" id="KW-0545">Nucleotide biosynthesis</keyword>
<evidence type="ECO:0000313" key="13">
    <source>
        <dbReference type="Proteomes" id="UP000065473"/>
    </source>
</evidence>
<evidence type="ECO:0000256" key="3">
    <source>
        <dbReference type="ARBA" id="ARBA00022727"/>
    </source>
</evidence>
<evidence type="ECO:0000256" key="2">
    <source>
        <dbReference type="ARBA" id="ARBA00022679"/>
    </source>
</evidence>
<evidence type="ECO:0000256" key="4">
    <source>
        <dbReference type="ARBA" id="ARBA00022741"/>
    </source>
</evidence>
<comment type="catalytic activity">
    <reaction evidence="7 8">
        <text>dTMP + ATP = dTDP + ADP</text>
        <dbReference type="Rhea" id="RHEA:13517"/>
        <dbReference type="ChEBI" id="CHEBI:30616"/>
        <dbReference type="ChEBI" id="CHEBI:58369"/>
        <dbReference type="ChEBI" id="CHEBI:63528"/>
        <dbReference type="ChEBI" id="CHEBI:456216"/>
        <dbReference type="EC" id="2.7.4.9"/>
    </reaction>
</comment>
<dbReference type="GO" id="GO:0004798">
    <property type="term" value="F:dTMP kinase activity"/>
    <property type="evidence" value="ECO:0007669"/>
    <property type="project" value="UniProtKB-UniRule"/>
</dbReference>
<evidence type="ECO:0000256" key="5">
    <source>
        <dbReference type="ARBA" id="ARBA00022777"/>
    </source>
</evidence>
<dbReference type="PANTHER" id="PTHR10344:SF4">
    <property type="entry name" value="UMP-CMP KINASE 2, MITOCHONDRIAL"/>
    <property type="match status" value="1"/>
</dbReference>
<dbReference type="PaxDb" id="1435377-SUSAZ_04075"/>
<reference evidence="12 13" key="1">
    <citation type="submission" date="2015-12" db="EMBL/GenBank/DDBJ databases">
        <title>A stable core within a dynamic pangenome in Sulfolobus acidocaldarius.</title>
        <authorList>
            <person name="Anderson R."/>
            <person name="Kouris A."/>
            <person name="Seward C."/>
            <person name="Campbell K."/>
            <person name="Whitaker R."/>
        </authorList>
    </citation>
    <scope>NUCLEOTIDE SEQUENCE [LARGE SCALE GENOMIC DNA]</scope>
    <source>
        <strain evidence="10 13">GG12-C01-09</strain>
        <strain evidence="11 12">NG05B_CO5_07</strain>
    </source>
</reference>
<evidence type="ECO:0000256" key="7">
    <source>
        <dbReference type="ARBA" id="ARBA00048743"/>
    </source>
</evidence>
<dbReference type="OrthoDB" id="43083at2157"/>
<dbReference type="PANTHER" id="PTHR10344">
    <property type="entry name" value="THYMIDYLATE KINASE"/>
    <property type="match status" value="1"/>
</dbReference>
<keyword evidence="4 8" id="KW-0547">Nucleotide-binding</keyword>
<feature type="domain" description="Thymidylate kinase-like" evidence="9">
    <location>
        <begin position="6"/>
        <end position="182"/>
    </location>
</feature>
<dbReference type="CDD" id="cd01672">
    <property type="entry name" value="TMPK"/>
    <property type="match status" value="1"/>
</dbReference>